<dbReference type="EMBL" id="JBBMRA010000008">
    <property type="protein sequence ID" value="MEM5536799.1"/>
    <property type="molecule type" value="Genomic_DNA"/>
</dbReference>
<keyword evidence="1" id="KW-0973">c-di-GMP</keyword>
<feature type="domain" description="PilZ" evidence="2">
    <location>
        <begin position="7"/>
        <end position="104"/>
    </location>
</feature>
<protein>
    <recommendedName>
        <fullName evidence="1">Cyclic diguanosine monophosphate-binding protein</fullName>
        <shortName evidence="1">c-di-GMP-binding protein</shortName>
    </recommendedName>
    <alternativeName>
        <fullName evidence="1">Pilz domain-containing protein</fullName>
    </alternativeName>
</protein>
<reference evidence="3 4" key="1">
    <citation type="submission" date="2024-03" db="EMBL/GenBank/DDBJ databases">
        <title>Community enrichment and isolation of bacterial strains for fucoidan degradation.</title>
        <authorList>
            <person name="Sichert A."/>
        </authorList>
    </citation>
    <scope>NUCLEOTIDE SEQUENCE [LARGE SCALE GENOMIC DNA]</scope>
    <source>
        <strain evidence="3 4">AS76</strain>
    </source>
</reference>
<dbReference type="InterPro" id="IPR009875">
    <property type="entry name" value="PilZ_domain"/>
</dbReference>
<keyword evidence="1" id="KW-0547">Nucleotide-binding</keyword>
<evidence type="ECO:0000313" key="4">
    <source>
        <dbReference type="Proteomes" id="UP001449225"/>
    </source>
</evidence>
<dbReference type="Pfam" id="PF07238">
    <property type="entry name" value="PilZ"/>
    <property type="match status" value="1"/>
</dbReference>
<comment type="function">
    <text evidence="1">Binds the second messenger bis-(3'-5') cyclic dimeric guanosine monophosphate (c-di-GMP). Can bind two c-di-GMP molecules per monomer. May play a role in bacterial second-messenger regulated processes. Binding to c-di-GMP induces a conformational change of the C- and N-termini resulting in the exposure of a highly negative surface on one side of the protein to a possible effector protein.</text>
</comment>
<accession>A0ABU9TSV6</accession>
<dbReference type="SUPFAM" id="SSF141371">
    <property type="entry name" value="PilZ domain-like"/>
    <property type="match status" value="1"/>
</dbReference>
<sequence length="126" mass="14339">MTTPDNERRRFTRIDFDASTELQKGDHLYMVTLVDISFNGILVKSDTPLKLALGDEALATIRLQGDDVAIRTPVTLTHQNEQEYGFLIENLDLDSLTLLRRLVELNLGDPTLLERELDHFFATDAH</sequence>
<evidence type="ECO:0000259" key="2">
    <source>
        <dbReference type="Pfam" id="PF07238"/>
    </source>
</evidence>
<dbReference type="InterPro" id="IPR027021">
    <property type="entry name" value="C-di-GMP_BP_PA4608"/>
</dbReference>
<gene>
    <name evidence="3" type="ORF">WNY58_10390</name>
</gene>
<dbReference type="PIRSF" id="PIRSF028141">
    <property type="entry name" value="C-di-GMP_BP_PA4608"/>
    <property type="match status" value="1"/>
</dbReference>
<dbReference type="Gene3D" id="2.40.10.220">
    <property type="entry name" value="predicted glycosyltransferase like domains"/>
    <property type="match status" value="1"/>
</dbReference>
<evidence type="ECO:0000313" key="3">
    <source>
        <dbReference type="EMBL" id="MEM5536799.1"/>
    </source>
</evidence>
<evidence type="ECO:0000256" key="1">
    <source>
        <dbReference type="PIRNR" id="PIRNR028141"/>
    </source>
</evidence>
<dbReference type="RefSeq" id="WP_339890694.1">
    <property type="nucleotide sequence ID" value="NZ_CAXBCE010000008.1"/>
</dbReference>
<comment type="subunit">
    <text evidence="1">Monomer in both c-di-GMP-bound and free forms.</text>
</comment>
<keyword evidence="4" id="KW-1185">Reference proteome</keyword>
<proteinExistence type="predicted"/>
<organism evidence="3 4">
    <name type="scientific">Neptuniibacter pectenicola</name>
    <dbReference type="NCBI Taxonomy" id="1806669"/>
    <lineage>
        <taxon>Bacteria</taxon>
        <taxon>Pseudomonadati</taxon>
        <taxon>Pseudomonadota</taxon>
        <taxon>Gammaproteobacteria</taxon>
        <taxon>Oceanospirillales</taxon>
        <taxon>Oceanospirillaceae</taxon>
        <taxon>Neptuniibacter</taxon>
    </lineage>
</organism>
<name>A0ABU9TSV6_9GAMM</name>
<dbReference type="Proteomes" id="UP001449225">
    <property type="component" value="Unassembled WGS sequence"/>
</dbReference>
<comment type="caution">
    <text evidence="3">The sequence shown here is derived from an EMBL/GenBank/DDBJ whole genome shotgun (WGS) entry which is preliminary data.</text>
</comment>